<comment type="caution">
    <text evidence="2">The sequence shown here is derived from an EMBL/GenBank/DDBJ whole genome shotgun (WGS) entry which is preliminary data.</text>
</comment>
<protein>
    <submittedName>
        <fullName evidence="2">Aldolase</fullName>
    </submittedName>
</protein>
<organism evidence="2 3">
    <name type="scientific">Clostridium niameyense</name>
    <dbReference type="NCBI Taxonomy" id="1622073"/>
    <lineage>
        <taxon>Bacteria</taxon>
        <taxon>Bacillati</taxon>
        <taxon>Bacillota</taxon>
        <taxon>Clostridia</taxon>
        <taxon>Eubacteriales</taxon>
        <taxon>Clostridiaceae</taxon>
        <taxon>Clostridium</taxon>
    </lineage>
</organism>
<evidence type="ECO:0000313" key="3">
    <source>
        <dbReference type="Proteomes" id="UP000473885"/>
    </source>
</evidence>
<name>A0A6M0R976_9CLOT</name>
<keyword evidence="1" id="KW-0704">Schiff base</keyword>
<dbReference type="Pfam" id="PF00923">
    <property type="entry name" value="TAL_FSA"/>
    <property type="match status" value="1"/>
</dbReference>
<dbReference type="InterPro" id="IPR001585">
    <property type="entry name" value="TAL/FSA"/>
</dbReference>
<reference evidence="2 3" key="1">
    <citation type="submission" date="2019-04" db="EMBL/GenBank/DDBJ databases">
        <title>Genome sequencing of Clostridium botulinum Groups I-IV and Clostridium butyricum.</title>
        <authorList>
            <person name="Brunt J."/>
            <person name="Van Vliet A.H.M."/>
            <person name="Stringer S.C."/>
            <person name="Carter A.T."/>
            <person name="Peck M.W."/>
        </authorList>
    </citation>
    <scope>NUCLEOTIDE SEQUENCE [LARGE SCALE GENOMIC DNA]</scope>
    <source>
        <strain evidence="2 3">IFR 18/094</strain>
    </source>
</reference>
<keyword evidence="3" id="KW-1185">Reference proteome</keyword>
<accession>A0A6M0R976</accession>
<dbReference type="GO" id="GO:0005975">
    <property type="term" value="P:carbohydrate metabolic process"/>
    <property type="evidence" value="ECO:0007669"/>
    <property type="project" value="InterPro"/>
</dbReference>
<gene>
    <name evidence="2" type="ORF">FDF74_05935</name>
</gene>
<dbReference type="AlphaFoldDB" id="A0A6M0R976"/>
<proteinExistence type="predicted"/>
<evidence type="ECO:0000256" key="1">
    <source>
        <dbReference type="ARBA" id="ARBA00023270"/>
    </source>
</evidence>
<dbReference type="PANTHER" id="PTHR10683:SF36">
    <property type="entry name" value="TRANSALDOLASE"/>
    <property type="match status" value="1"/>
</dbReference>
<dbReference type="EMBL" id="SXDP01000003">
    <property type="protein sequence ID" value="NEZ46756.1"/>
    <property type="molecule type" value="Genomic_DNA"/>
</dbReference>
<evidence type="ECO:0000313" key="2">
    <source>
        <dbReference type="EMBL" id="NEZ46756.1"/>
    </source>
</evidence>
<dbReference type="Proteomes" id="UP000473885">
    <property type="component" value="Unassembled WGS sequence"/>
</dbReference>
<dbReference type="RefSeq" id="WP_163248976.1">
    <property type="nucleotide sequence ID" value="NZ_SXDP01000003.1"/>
</dbReference>
<dbReference type="InterPro" id="IPR013785">
    <property type="entry name" value="Aldolase_TIM"/>
</dbReference>
<sequence>MKYIIDTANLNEIKEALSLGIYGVTANPSMYLKEQIRFYDFLREVNSLNPNFLSAEAMGLSLEEMLNNVDGILSINPNIIIKINFSSLGLKLVNILSKKGIKTAVTLIFNITQATLAINAGADYIFPFIGRNDAIGVSGLETLNNICTIIKENNYSTEVVAASIKNVYHLQEAALAGAHYSAVNHSTLKQAIFHELTAQGEKKFIEDWQNLCNIK</sequence>
<dbReference type="PANTHER" id="PTHR10683">
    <property type="entry name" value="TRANSALDOLASE"/>
    <property type="match status" value="1"/>
</dbReference>
<dbReference type="Gene3D" id="3.20.20.70">
    <property type="entry name" value="Aldolase class I"/>
    <property type="match status" value="1"/>
</dbReference>
<dbReference type="SUPFAM" id="SSF51569">
    <property type="entry name" value="Aldolase"/>
    <property type="match status" value="1"/>
</dbReference>